<dbReference type="RefSeq" id="WP_115220977.1">
    <property type="nucleotide sequence ID" value="NZ_CAXYJE010000008.1"/>
</dbReference>
<name>A0A378J2A8_9GAMM</name>
<dbReference type="OrthoDB" id="5653251at2"/>
<proteinExistence type="predicted"/>
<evidence type="ECO:0000256" key="1">
    <source>
        <dbReference type="SAM" id="MobiDB-lite"/>
    </source>
</evidence>
<dbReference type="EMBL" id="UGOA01000001">
    <property type="protein sequence ID" value="STX41882.1"/>
    <property type="molecule type" value="Genomic_DNA"/>
</dbReference>
<reference evidence="2 3" key="1">
    <citation type="submission" date="2018-06" db="EMBL/GenBank/DDBJ databases">
        <authorList>
            <consortium name="Pathogen Informatics"/>
            <person name="Doyle S."/>
        </authorList>
    </citation>
    <scope>NUCLEOTIDE SEQUENCE [LARGE SCALE GENOMIC DNA]</scope>
    <source>
        <strain evidence="2 3">NCTC13292</strain>
    </source>
</reference>
<feature type="compositionally biased region" description="Basic and acidic residues" evidence="1">
    <location>
        <begin position="574"/>
        <end position="584"/>
    </location>
</feature>
<feature type="region of interest" description="Disordered" evidence="1">
    <location>
        <begin position="547"/>
        <end position="595"/>
    </location>
</feature>
<feature type="region of interest" description="Disordered" evidence="1">
    <location>
        <begin position="504"/>
        <end position="535"/>
    </location>
</feature>
<evidence type="ECO:0000313" key="3">
    <source>
        <dbReference type="Proteomes" id="UP000254677"/>
    </source>
</evidence>
<organism evidence="2 3">
    <name type="scientific">Legionella donaldsonii</name>
    <dbReference type="NCBI Taxonomy" id="45060"/>
    <lineage>
        <taxon>Bacteria</taxon>
        <taxon>Pseudomonadati</taxon>
        <taxon>Pseudomonadota</taxon>
        <taxon>Gammaproteobacteria</taxon>
        <taxon>Legionellales</taxon>
        <taxon>Legionellaceae</taxon>
        <taxon>Legionella</taxon>
    </lineage>
</organism>
<protein>
    <submittedName>
        <fullName evidence="2">Uncharacterized protein</fullName>
    </submittedName>
</protein>
<sequence length="658" mass="73126">MGKPIQIQEIIAINNSGEILQSKAKELRGTAWYIKDTNSITDDRVTRMAAHIENLAAQANTAHRKLEITTADVLVTRLSLNEFSLYTKESPLSLDEYKLLIKRIDGIASKLPANIHLLLATIPVYWPDNSVHNCALYVQSASSATERPIINHFAKKNYSAVDFHYVNKAGDPLPLRGDEYGSNACPTIVLKDTEVRTMDPHQFESALKIITAEGESFITLIDICLDHKERVAEKNLVGLLAQLQRRGLKIPLYMSQLITSHTIAPIRKNIFASLTQADTTYKAVDRLFPNETLHLLSPFGDCTDLTLFPPTYLEIPYRKRVLRHLSATIPGQTILEETITHPRIALYLQKRIRSLAALGITMSEETQQRYQTWVDSFLFSISNLLNEPGIAGASTIASIDSPASTATEDSDTQDLSNAEHWVEALLTDLLDEPASMENSTTPVTQDGTSTSSTEEDSTALELSNAEHWVELLLTDLPDESADIEDSTTVDLSNAEHWVEALLDESTSLNDSTASTTIDDPSTSSRTDDSGSDLDDDKFWVNVRLTGSSVHPSSSSSPPPTTEILSSPDWQDSTIPHDKPKDTEKSFPCSATRSSESPLYYDSNPYSLFFSGAAKEVGELKRPFKNHATTIETYPRFVTNHKVARNDAVEKRRHYRTMV</sequence>
<feature type="compositionally biased region" description="Polar residues" evidence="1">
    <location>
        <begin position="436"/>
        <end position="447"/>
    </location>
</feature>
<feature type="compositionally biased region" description="Low complexity" evidence="1">
    <location>
        <begin position="547"/>
        <end position="567"/>
    </location>
</feature>
<accession>A0A378J2A8</accession>
<evidence type="ECO:0000313" key="2">
    <source>
        <dbReference type="EMBL" id="STX41882.1"/>
    </source>
</evidence>
<feature type="compositionally biased region" description="Low complexity" evidence="1">
    <location>
        <begin position="510"/>
        <end position="524"/>
    </location>
</feature>
<keyword evidence="3" id="KW-1185">Reference proteome</keyword>
<gene>
    <name evidence="2" type="ORF">NCTC13292_01237</name>
</gene>
<dbReference type="AlphaFoldDB" id="A0A378J2A8"/>
<feature type="region of interest" description="Disordered" evidence="1">
    <location>
        <begin position="432"/>
        <end position="460"/>
    </location>
</feature>
<dbReference type="Proteomes" id="UP000254677">
    <property type="component" value="Unassembled WGS sequence"/>
</dbReference>